<dbReference type="AlphaFoldDB" id="A0A1C4BVV1"/>
<sequence length="60" mass="6914">MKIYFSKSITGFYFDVIHTNIPDDAVEITQSEYKDLLEKQSSGYEIVANKRGKPIAKQQE</sequence>
<evidence type="ECO:0000313" key="1">
    <source>
        <dbReference type="EMBL" id="SCC10882.1"/>
    </source>
</evidence>
<name>A0A1C4BVV1_9GAMM</name>
<keyword evidence="2" id="KW-1185">Reference proteome</keyword>
<organism evidence="1 2">
    <name type="scientific">Gilliamella intestini</name>
    <dbReference type="NCBI Taxonomy" id="1798183"/>
    <lineage>
        <taxon>Bacteria</taxon>
        <taxon>Pseudomonadati</taxon>
        <taxon>Pseudomonadota</taxon>
        <taxon>Gammaproteobacteria</taxon>
        <taxon>Orbales</taxon>
        <taxon>Orbaceae</taxon>
        <taxon>Gilliamella</taxon>
    </lineage>
</organism>
<dbReference type="Proteomes" id="UP000199698">
    <property type="component" value="Unassembled WGS sequence"/>
</dbReference>
<dbReference type="EMBL" id="FMBA01000026">
    <property type="protein sequence ID" value="SCC10882.1"/>
    <property type="molecule type" value="Genomic_DNA"/>
</dbReference>
<protein>
    <submittedName>
        <fullName evidence="1">Uncharacterized protein</fullName>
    </submittedName>
</protein>
<dbReference type="OrthoDB" id="6465464at2"/>
<gene>
    <name evidence="1" type="ORF">GA0061080_10262</name>
</gene>
<reference evidence="2" key="1">
    <citation type="submission" date="2016-08" db="EMBL/GenBank/DDBJ databases">
        <authorList>
            <person name="Varghese N."/>
            <person name="Submissions Spin"/>
        </authorList>
    </citation>
    <scope>NUCLEOTIDE SEQUENCE [LARGE SCALE GENOMIC DNA]</scope>
    <source>
        <strain evidence="2">R-53144</strain>
    </source>
</reference>
<dbReference type="STRING" id="1798183.GA0061080_10262"/>
<accession>A0A1C4BVV1</accession>
<dbReference type="RefSeq" id="WP_091123666.1">
    <property type="nucleotide sequence ID" value="NZ_FMBA01000026.1"/>
</dbReference>
<evidence type="ECO:0000313" key="2">
    <source>
        <dbReference type="Proteomes" id="UP000199698"/>
    </source>
</evidence>
<proteinExistence type="predicted"/>